<keyword evidence="5" id="KW-1185">Reference proteome</keyword>
<dbReference type="Pfam" id="PF21530">
    <property type="entry name" value="Pif1_2B_dom"/>
    <property type="match status" value="1"/>
</dbReference>
<dbReference type="InterPro" id="IPR010285">
    <property type="entry name" value="DNA_helicase_pif1-like_DEAD"/>
</dbReference>
<dbReference type="SUPFAM" id="SSF52540">
    <property type="entry name" value="P-loop containing nucleoside triphosphate hydrolases"/>
    <property type="match status" value="1"/>
</dbReference>
<feature type="domain" description="DNA helicase Pif1-like 2B" evidence="3">
    <location>
        <begin position="257"/>
        <end position="300"/>
    </location>
</feature>
<comment type="catalytic activity">
    <reaction evidence="1">
        <text>ATP + H2O = ADP + phosphate + H(+)</text>
        <dbReference type="Rhea" id="RHEA:13065"/>
        <dbReference type="ChEBI" id="CHEBI:15377"/>
        <dbReference type="ChEBI" id="CHEBI:15378"/>
        <dbReference type="ChEBI" id="CHEBI:30616"/>
        <dbReference type="ChEBI" id="CHEBI:43474"/>
        <dbReference type="ChEBI" id="CHEBI:456216"/>
        <dbReference type="EC" id="5.6.2.3"/>
    </reaction>
</comment>
<dbReference type="InterPro" id="IPR049163">
    <property type="entry name" value="Pif1-like_2B_dom"/>
</dbReference>
<dbReference type="PANTHER" id="PTHR10492">
    <property type="match status" value="1"/>
</dbReference>
<evidence type="ECO:0000256" key="1">
    <source>
        <dbReference type="RuleBase" id="RU363044"/>
    </source>
</evidence>
<dbReference type="STRING" id="91626.A0A0C9M1D9"/>
<dbReference type="GO" id="GO:0006310">
    <property type="term" value="P:DNA recombination"/>
    <property type="evidence" value="ECO:0007669"/>
    <property type="project" value="UniProtKB-KW"/>
</dbReference>
<evidence type="ECO:0000313" key="4">
    <source>
        <dbReference type="EMBL" id="GAN02201.1"/>
    </source>
</evidence>
<evidence type="ECO:0000313" key="5">
    <source>
        <dbReference type="Proteomes" id="UP000053815"/>
    </source>
</evidence>
<dbReference type="GO" id="GO:0000723">
    <property type="term" value="P:telomere maintenance"/>
    <property type="evidence" value="ECO:0007669"/>
    <property type="project" value="InterPro"/>
</dbReference>
<keyword evidence="1" id="KW-0234">DNA repair</keyword>
<comment type="similarity">
    <text evidence="1">Belongs to the helicase family.</text>
</comment>
<dbReference type="AlphaFoldDB" id="A0A0C9M1D9"/>
<keyword evidence="1" id="KW-0233">DNA recombination</keyword>
<evidence type="ECO:0000259" key="3">
    <source>
        <dbReference type="Pfam" id="PF21530"/>
    </source>
</evidence>
<keyword evidence="1" id="KW-0347">Helicase</keyword>
<dbReference type="GO" id="GO:0006281">
    <property type="term" value="P:DNA repair"/>
    <property type="evidence" value="ECO:0007669"/>
    <property type="project" value="UniProtKB-KW"/>
</dbReference>
<dbReference type="GO" id="GO:0016887">
    <property type="term" value="F:ATP hydrolysis activity"/>
    <property type="evidence" value="ECO:0007669"/>
    <property type="project" value="RHEA"/>
</dbReference>
<dbReference type="Pfam" id="PF05970">
    <property type="entry name" value="PIF1"/>
    <property type="match status" value="1"/>
</dbReference>
<feature type="domain" description="DNA helicase Pif1-like DEAD-box helicase" evidence="2">
    <location>
        <begin position="19"/>
        <end position="109"/>
    </location>
</feature>
<dbReference type="PANTHER" id="PTHR10492:SF95">
    <property type="entry name" value="HELITRON HELICASE-LIKE DOMAIN-CONTAINING PROTEIN"/>
    <property type="match status" value="1"/>
</dbReference>
<gene>
    <name evidence="4" type="ORF">MAM1_0018c01642</name>
</gene>
<keyword evidence="1" id="KW-0378">Hydrolase</keyword>
<protein>
    <recommendedName>
        <fullName evidence="1">ATP-dependent DNA helicase</fullName>
        <ecNumber evidence="1">5.6.2.3</ecNumber>
    </recommendedName>
</protein>
<dbReference type="OrthoDB" id="2429716at2759"/>
<dbReference type="EC" id="5.6.2.3" evidence="1"/>
<dbReference type="Proteomes" id="UP000053815">
    <property type="component" value="Unassembled WGS sequence"/>
</dbReference>
<dbReference type="GO" id="GO:0005524">
    <property type="term" value="F:ATP binding"/>
    <property type="evidence" value="ECO:0007669"/>
    <property type="project" value="UniProtKB-KW"/>
</dbReference>
<dbReference type="InterPro" id="IPR027417">
    <property type="entry name" value="P-loop_NTPase"/>
</dbReference>
<sequence length="322" mass="36031">MFKQSKNLEPSLTPTTSILLHHVRSNSDIANAVALSGNAALLLDGGRIFHFAFSIPLEINEGSVYAIESHSEQGRLLRRCKLIVWDESSISRKNNNIEIDRTFRDVLREVIFDRFCQWLELRQDLEWLLNVSTDRAFGVNAQNMNNTTLASELQAFATYLLNVVDRNMDGFHFRGSNSAPAADTHILPLLGSEVDLFSRAWSDMLSHSVFMTPLTADVKILNNIMLQQVLGNEVACRSVDRGLTDISQVQYSVKIFNNIEVGCLPSHVLKLKVHSPIMLLRNLSPAFGLCNGTRLIIRNLLPNVIHAKVISGSKVDKDVLIP</sequence>
<evidence type="ECO:0000259" key="2">
    <source>
        <dbReference type="Pfam" id="PF05970"/>
    </source>
</evidence>
<accession>A0A0C9M1D9</accession>
<reference evidence="4" key="1">
    <citation type="submission" date="2014-09" db="EMBL/GenBank/DDBJ databases">
        <title>Draft genome sequence of an oleaginous Mucoromycotina fungus Mucor ambiguus NBRC6742.</title>
        <authorList>
            <person name="Takeda I."/>
            <person name="Yamane N."/>
            <person name="Morita T."/>
            <person name="Tamano K."/>
            <person name="Machida M."/>
            <person name="Baker S."/>
            <person name="Koike H."/>
        </authorList>
    </citation>
    <scope>NUCLEOTIDE SEQUENCE</scope>
    <source>
        <strain evidence="4">NBRC 6742</strain>
    </source>
</reference>
<name>A0A0C9M1D9_9FUNG</name>
<comment type="cofactor">
    <cofactor evidence="1">
        <name>Mg(2+)</name>
        <dbReference type="ChEBI" id="CHEBI:18420"/>
    </cofactor>
</comment>
<keyword evidence="1" id="KW-0227">DNA damage</keyword>
<keyword evidence="1" id="KW-0547">Nucleotide-binding</keyword>
<proteinExistence type="inferred from homology"/>
<dbReference type="EMBL" id="DF836307">
    <property type="protein sequence ID" value="GAN02201.1"/>
    <property type="molecule type" value="Genomic_DNA"/>
</dbReference>
<organism evidence="4">
    <name type="scientific">Mucor ambiguus</name>
    <dbReference type="NCBI Taxonomy" id="91626"/>
    <lineage>
        <taxon>Eukaryota</taxon>
        <taxon>Fungi</taxon>
        <taxon>Fungi incertae sedis</taxon>
        <taxon>Mucoromycota</taxon>
        <taxon>Mucoromycotina</taxon>
        <taxon>Mucoromycetes</taxon>
        <taxon>Mucorales</taxon>
        <taxon>Mucorineae</taxon>
        <taxon>Mucoraceae</taxon>
        <taxon>Mucor</taxon>
    </lineage>
</organism>
<keyword evidence="1" id="KW-0067">ATP-binding</keyword>
<dbReference type="GO" id="GO:0043139">
    <property type="term" value="F:5'-3' DNA helicase activity"/>
    <property type="evidence" value="ECO:0007669"/>
    <property type="project" value="UniProtKB-EC"/>
</dbReference>